<gene>
    <name evidence="1" type="ORF">HPB48_019409</name>
</gene>
<dbReference type="EMBL" id="JABSTR010000007">
    <property type="protein sequence ID" value="KAH9374920.1"/>
    <property type="molecule type" value="Genomic_DNA"/>
</dbReference>
<proteinExistence type="predicted"/>
<reference evidence="1 2" key="1">
    <citation type="journal article" date="2020" name="Cell">
        <title>Large-Scale Comparative Analyses of Tick Genomes Elucidate Their Genetic Diversity and Vector Capacities.</title>
        <authorList>
            <consortium name="Tick Genome and Microbiome Consortium (TIGMIC)"/>
            <person name="Jia N."/>
            <person name="Wang J."/>
            <person name="Shi W."/>
            <person name="Du L."/>
            <person name="Sun Y."/>
            <person name="Zhan W."/>
            <person name="Jiang J.F."/>
            <person name="Wang Q."/>
            <person name="Zhang B."/>
            <person name="Ji P."/>
            <person name="Bell-Sakyi L."/>
            <person name="Cui X.M."/>
            <person name="Yuan T.T."/>
            <person name="Jiang B.G."/>
            <person name="Yang W.F."/>
            <person name="Lam T.T."/>
            <person name="Chang Q.C."/>
            <person name="Ding S.J."/>
            <person name="Wang X.J."/>
            <person name="Zhu J.G."/>
            <person name="Ruan X.D."/>
            <person name="Zhao L."/>
            <person name="Wei J.T."/>
            <person name="Ye R.Z."/>
            <person name="Que T.C."/>
            <person name="Du C.H."/>
            <person name="Zhou Y.H."/>
            <person name="Cheng J.X."/>
            <person name="Dai P.F."/>
            <person name="Guo W.B."/>
            <person name="Han X.H."/>
            <person name="Huang E.J."/>
            <person name="Li L.F."/>
            <person name="Wei W."/>
            <person name="Gao Y.C."/>
            <person name="Liu J.Z."/>
            <person name="Shao H.Z."/>
            <person name="Wang X."/>
            <person name="Wang C.C."/>
            <person name="Yang T.C."/>
            <person name="Huo Q.B."/>
            <person name="Li W."/>
            <person name="Chen H.Y."/>
            <person name="Chen S.E."/>
            <person name="Zhou L.G."/>
            <person name="Ni X.B."/>
            <person name="Tian J.H."/>
            <person name="Sheng Y."/>
            <person name="Liu T."/>
            <person name="Pan Y.S."/>
            <person name="Xia L.Y."/>
            <person name="Li J."/>
            <person name="Zhao F."/>
            <person name="Cao W.C."/>
        </authorList>
    </citation>
    <scope>NUCLEOTIDE SEQUENCE [LARGE SCALE GENOMIC DNA]</scope>
    <source>
        <strain evidence="1">HaeL-2018</strain>
    </source>
</reference>
<dbReference type="VEuPathDB" id="VectorBase:HLOH_043377"/>
<organism evidence="1 2">
    <name type="scientific">Haemaphysalis longicornis</name>
    <name type="common">Bush tick</name>
    <dbReference type="NCBI Taxonomy" id="44386"/>
    <lineage>
        <taxon>Eukaryota</taxon>
        <taxon>Metazoa</taxon>
        <taxon>Ecdysozoa</taxon>
        <taxon>Arthropoda</taxon>
        <taxon>Chelicerata</taxon>
        <taxon>Arachnida</taxon>
        <taxon>Acari</taxon>
        <taxon>Parasitiformes</taxon>
        <taxon>Ixodida</taxon>
        <taxon>Ixodoidea</taxon>
        <taxon>Ixodidae</taxon>
        <taxon>Haemaphysalinae</taxon>
        <taxon>Haemaphysalis</taxon>
    </lineage>
</organism>
<comment type="caution">
    <text evidence="1">The sequence shown here is derived from an EMBL/GenBank/DDBJ whole genome shotgun (WGS) entry which is preliminary data.</text>
</comment>
<keyword evidence="2" id="KW-1185">Reference proteome</keyword>
<evidence type="ECO:0000313" key="1">
    <source>
        <dbReference type="EMBL" id="KAH9374920.1"/>
    </source>
</evidence>
<evidence type="ECO:0000313" key="2">
    <source>
        <dbReference type="Proteomes" id="UP000821853"/>
    </source>
</evidence>
<protein>
    <submittedName>
        <fullName evidence="1">Uncharacterized protein</fullName>
    </submittedName>
</protein>
<sequence length="147" mass="16449">MPFFMQVSYLQNANSFRSSDPFLLAVSCPPDILDCWRRSLCQSLCSFALNSHFVCLLPMLAGDIESNPGPSPTVESIAEAIARAEKSQDAVLSELALIRATQSNMEGLVDRLSSRFDALEQITQPMPMIRLPRMVILYLTFHPTLKR</sequence>
<name>A0A9J6GKC4_HAELO</name>
<dbReference type="AlphaFoldDB" id="A0A9J6GKC4"/>
<dbReference type="Proteomes" id="UP000821853">
    <property type="component" value="Chromosome 5"/>
</dbReference>
<accession>A0A9J6GKC4</accession>